<keyword evidence="4" id="KW-0449">Lipoprotein</keyword>
<evidence type="ECO:0000313" key="14">
    <source>
        <dbReference type="Proteomes" id="UP001168098"/>
    </source>
</evidence>
<dbReference type="GO" id="GO:0009834">
    <property type="term" value="P:plant-type secondary cell wall biogenesis"/>
    <property type="evidence" value="ECO:0007669"/>
    <property type="project" value="TreeGrafter"/>
</dbReference>
<comment type="function">
    <text evidence="9">May be a cell surface adhesion protein.</text>
</comment>
<dbReference type="GO" id="GO:0098552">
    <property type="term" value="C:side of membrane"/>
    <property type="evidence" value="ECO:0007669"/>
    <property type="project" value="UniProtKB-KW"/>
</dbReference>
<keyword evidence="7 11" id="KW-0472">Membrane</keyword>
<feature type="compositionally biased region" description="Low complexity" evidence="10">
    <location>
        <begin position="80"/>
        <end position="103"/>
    </location>
</feature>
<dbReference type="PROSITE" id="PS50213">
    <property type="entry name" value="FAS1"/>
    <property type="match status" value="1"/>
</dbReference>
<gene>
    <name evidence="13" type="ORF">PVL29_010113</name>
</gene>
<evidence type="ECO:0000256" key="3">
    <source>
        <dbReference type="ARBA" id="ARBA00022475"/>
    </source>
</evidence>
<organism evidence="13 14">
    <name type="scientific">Vitis rotundifolia</name>
    <name type="common">Muscadine grape</name>
    <dbReference type="NCBI Taxonomy" id="103349"/>
    <lineage>
        <taxon>Eukaryota</taxon>
        <taxon>Viridiplantae</taxon>
        <taxon>Streptophyta</taxon>
        <taxon>Embryophyta</taxon>
        <taxon>Tracheophyta</taxon>
        <taxon>Spermatophyta</taxon>
        <taxon>Magnoliopsida</taxon>
        <taxon>eudicotyledons</taxon>
        <taxon>Gunneridae</taxon>
        <taxon>Pentapetalae</taxon>
        <taxon>rosids</taxon>
        <taxon>Vitales</taxon>
        <taxon>Vitaceae</taxon>
        <taxon>Viteae</taxon>
        <taxon>Vitis</taxon>
    </lineage>
</organism>
<evidence type="ECO:0000256" key="11">
    <source>
        <dbReference type="SAM" id="Phobius"/>
    </source>
</evidence>
<protein>
    <recommendedName>
        <fullName evidence="12">FAS1 domain-containing protein</fullName>
    </recommendedName>
</protein>
<evidence type="ECO:0000256" key="9">
    <source>
        <dbReference type="ARBA" id="ARBA00024686"/>
    </source>
</evidence>
<keyword evidence="3" id="KW-1003">Cell membrane</keyword>
<dbReference type="InterPro" id="IPR045003">
    <property type="entry name" value="FLA_A"/>
</dbReference>
<dbReference type="AlphaFoldDB" id="A0AA38ZSG4"/>
<comment type="subcellular location">
    <subcellularLocation>
        <location evidence="1">Cell membrane</location>
        <topology evidence="1">Lipid-anchor</topology>
        <topology evidence="1">GPI-anchor</topology>
    </subcellularLocation>
</comment>
<dbReference type="EMBL" id="JARBHA010000008">
    <property type="protein sequence ID" value="KAJ9694473.1"/>
    <property type="molecule type" value="Genomic_DNA"/>
</dbReference>
<evidence type="ECO:0000256" key="4">
    <source>
        <dbReference type="ARBA" id="ARBA00022622"/>
    </source>
</evidence>
<feature type="domain" description="FAS1" evidence="12">
    <location>
        <begin position="106"/>
        <end position="249"/>
    </location>
</feature>
<comment type="similarity">
    <text evidence="2">Belongs to the fasciclin-like AGP family.</text>
</comment>
<reference evidence="13 14" key="1">
    <citation type="journal article" date="2023" name="BMC Biotechnol.">
        <title>Vitis rotundifolia cv Carlos genome sequencing.</title>
        <authorList>
            <person name="Huff M."/>
            <person name="Hulse-Kemp A."/>
            <person name="Scheffler B."/>
            <person name="Youngblood R."/>
            <person name="Simpson S."/>
            <person name="Babiker E."/>
            <person name="Staton M."/>
        </authorList>
    </citation>
    <scope>NUCLEOTIDE SEQUENCE [LARGE SCALE GENOMIC DNA]</scope>
    <source>
        <tissue evidence="13">Leaf</tissue>
    </source>
</reference>
<evidence type="ECO:0000256" key="1">
    <source>
        <dbReference type="ARBA" id="ARBA00004609"/>
    </source>
</evidence>
<dbReference type="Gene3D" id="2.30.180.10">
    <property type="entry name" value="FAS1 domain"/>
    <property type="match status" value="1"/>
</dbReference>
<keyword evidence="5" id="KW-0732">Signal</keyword>
<feature type="region of interest" description="Disordered" evidence="10">
    <location>
        <begin position="445"/>
        <end position="480"/>
    </location>
</feature>
<dbReference type="InterPro" id="IPR036378">
    <property type="entry name" value="FAS1_dom_sf"/>
</dbReference>
<dbReference type="SMART" id="SM00554">
    <property type="entry name" value="FAS1"/>
    <property type="match status" value="2"/>
</dbReference>
<keyword evidence="14" id="KW-1185">Reference proteome</keyword>
<dbReference type="GO" id="GO:0005886">
    <property type="term" value="C:plasma membrane"/>
    <property type="evidence" value="ECO:0007669"/>
    <property type="project" value="UniProtKB-SubCell"/>
</dbReference>
<evidence type="ECO:0000259" key="12">
    <source>
        <dbReference type="PROSITE" id="PS50213"/>
    </source>
</evidence>
<evidence type="ECO:0000256" key="7">
    <source>
        <dbReference type="ARBA" id="ARBA00023136"/>
    </source>
</evidence>
<keyword evidence="6" id="KW-0654">Proteoglycan</keyword>
<dbReference type="FunFam" id="2.30.180.10:FF:000006">
    <property type="entry name" value="Fasciclin-like arabinogalactan protein 11"/>
    <property type="match status" value="1"/>
</dbReference>
<keyword evidence="8" id="KW-0325">Glycoprotein</keyword>
<evidence type="ECO:0000256" key="2">
    <source>
        <dbReference type="ARBA" id="ARBA00007843"/>
    </source>
</evidence>
<proteinExistence type="inferred from homology"/>
<feature type="region of interest" description="Disordered" evidence="10">
    <location>
        <begin position="76"/>
        <end position="103"/>
    </location>
</feature>
<dbReference type="PANTHER" id="PTHR32077">
    <property type="entry name" value="FASCICLIN-LIKE ARABINOGALACTAN PROTEIN"/>
    <property type="match status" value="1"/>
</dbReference>
<evidence type="ECO:0000313" key="13">
    <source>
        <dbReference type="EMBL" id="KAJ9694473.1"/>
    </source>
</evidence>
<evidence type="ECO:0000256" key="5">
    <source>
        <dbReference type="ARBA" id="ARBA00022729"/>
    </source>
</evidence>
<dbReference type="PANTHER" id="PTHR32077:SF65">
    <property type="entry name" value="FASCICLIN-LIKE ARABINOGALACTAN PROTEIN 11"/>
    <property type="match status" value="1"/>
</dbReference>
<dbReference type="Proteomes" id="UP001168098">
    <property type="component" value="Unassembled WGS sequence"/>
</dbReference>
<feature type="compositionally biased region" description="Polar residues" evidence="10">
    <location>
        <begin position="460"/>
        <end position="479"/>
    </location>
</feature>
<comment type="caution">
    <text evidence="13">The sequence shown here is derived from an EMBL/GenBank/DDBJ whole genome shotgun (WGS) entry which is preliminary data.</text>
</comment>
<name>A0AA38ZSG4_VITRO</name>
<evidence type="ECO:0000256" key="10">
    <source>
        <dbReference type="SAM" id="MobiDB-lite"/>
    </source>
</evidence>
<keyword evidence="11" id="KW-1133">Transmembrane helix</keyword>
<dbReference type="SUPFAM" id="SSF82153">
    <property type="entry name" value="FAS1 domain"/>
    <property type="match status" value="2"/>
</dbReference>
<keyword evidence="11" id="KW-0812">Transmembrane</keyword>
<feature type="transmembrane region" description="Helical" evidence="11">
    <location>
        <begin position="299"/>
        <end position="322"/>
    </location>
</feature>
<accession>A0AA38ZSG4</accession>
<evidence type="ECO:0000256" key="6">
    <source>
        <dbReference type="ARBA" id="ARBA00022974"/>
    </source>
</evidence>
<sequence length="504" mass="52665">MLTSHLIPLNKSPISSPLRIHPKQLFSTSFSEQQSFATQYQKSLENMMKQLFSSSLLGMIFLLLCTSSISGQSLAPAQVPSGSTTTSGQSSPPAQAPSGSSSPSGPADIIAVLTKASKFTTFIGLLKSSQMDSLINTQLKKPGNGFTVFAPTDSAFSNLKTGTLNSFTDEQKAALTKFHIIPSFLTIAQFQTVSNPVHTSASGDSVEFPLNVIGNGTQVNMTTGLVDTTVDSTAYSDGQLAVYEIPQVLLSQGILNPQAPAPAPLPPKPKKAAPLNALAPSRSTTVSVDSSGATGLPHYAPTVASIGVALLFSSFLLLLFLFHLCSKTSAQSSSSGLIDIIAVLGKAVNSGLQKKTNPGFTVFAPTDSQKLALTQFHLVHSFLTVPQFQTVSNPLHTEAGNGTQVNMTTGLVNTTVDSTVYSDGQLAMYEIPQVLLSQGILRTQAPAPAPLPPKPKKVTPLNSQAPSRSTTSAVDSSDGTALPHHAPIVVSIGVAVLAALRLCL</sequence>
<dbReference type="Pfam" id="PF02469">
    <property type="entry name" value="Fasciclin"/>
    <property type="match status" value="1"/>
</dbReference>
<evidence type="ECO:0000256" key="8">
    <source>
        <dbReference type="ARBA" id="ARBA00023180"/>
    </source>
</evidence>
<keyword evidence="4" id="KW-0336">GPI-anchor</keyword>
<dbReference type="InterPro" id="IPR000782">
    <property type="entry name" value="FAS1_domain"/>
</dbReference>